<comment type="caution">
    <text evidence="2">The sequence shown here is derived from an EMBL/GenBank/DDBJ whole genome shotgun (WGS) entry which is preliminary data.</text>
</comment>
<proteinExistence type="predicted"/>
<dbReference type="Gene3D" id="1.10.10.60">
    <property type="entry name" value="Homeodomain-like"/>
    <property type="match status" value="1"/>
</dbReference>
<evidence type="ECO:0000313" key="3">
    <source>
        <dbReference type="Proteomes" id="UP000777560"/>
    </source>
</evidence>
<name>A0ABY2YYA3_9LACO</name>
<reference evidence="2 3" key="1">
    <citation type="submission" date="2018-08" db="EMBL/GenBank/DDBJ databases">
        <title>Comparative genomics of wild bee and flower associated Lactobacillus reveals potential adaptation to the bee host.</title>
        <authorList>
            <person name="Vuong H.Q."/>
            <person name="Mcfrederick Q.S."/>
        </authorList>
    </citation>
    <scope>NUCLEOTIDE SEQUENCE [LARGE SCALE GENOMIC DNA]</scope>
    <source>
        <strain evidence="2 3">HV_13</strain>
    </source>
</reference>
<sequence length="93" mass="11180">MKDNVDKDSLNNFYQTLSELVGVENMLKIYDYYKGSQLTIPIHLYDRKKTAVRIIEEFDGNNTFELAHKYKYSQKWVRKVIKNKDNYKYTADE</sequence>
<dbReference type="SUPFAM" id="SSF46689">
    <property type="entry name" value="Homeodomain-like"/>
    <property type="match status" value="1"/>
</dbReference>
<dbReference type="InterPro" id="IPR009057">
    <property type="entry name" value="Homeodomain-like_sf"/>
</dbReference>
<dbReference type="InterPro" id="IPR014875">
    <property type="entry name" value="Mor_transcription_activator"/>
</dbReference>
<evidence type="ECO:0000259" key="1">
    <source>
        <dbReference type="Pfam" id="PF08765"/>
    </source>
</evidence>
<evidence type="ECO:0000313" key="2">
    <source>
        <dbReference type="EMBL" id="TPR26256.1"/>
    </source>
</evidence>
<dbReference type="EMBL" id="QUAV01000001">
    <property type="protein sequence ID" value="TPR26256.1"/>
    <property type="molecule type" value="Genomic_DNA"/>
</dbReference>
<dbReference type="RefSeq" id="WP_140925721.1">
    <property type="nucleotide sequence ID" value="NZ_QUAU01000001.1"/>
</dbReference>
<dbReference type="Pfam" id="PF08765">
    <property type="entry name" value="Mor"/>
    <property type="match status" value="1"/>
</dbReference>
<dbReference type="Proteomes" id="UP000777560">
    <property type="component" value="Unassembled WGS sequence"/>
</dbReference>
<accession>A0ABY2YYA3</accession>
<organism evidence="2 3">
    <name type="scientific">Apilactobacillus micheneri</name>
    <dbReference type="NCBI Taxonomy" id="1899430"/>
    <lineage>
        <taxon>Bacteria</taxon>
        <taxon>Bacillati</taxon>
        <taxon>Bacillota</taxon>
        <taxon>Bacilli</taxon>
        <taxon>Lactobacillales</taxon>
        <taxon>Lactobacillaceae</taxon>
        <taxon>Apilactobacillus</taxon>
    </lineage>
</organism>
<protein>
    <recommendedName>
        <fullName evidence="1">Mor transcription activator domain-containing protein</fullName>
    </recommendedName>
</protein>
<gene>
    <name evidence="2" type="ORF">DY114_00735</name>
</gene>
<keyword evidence="3" id="KW-1185">Reference proteome</keyword>
<feature type="domain" description="Mor transcription activator" evidence="1">
    <location>
        <begin position="14"/>
        <end position="88"/>
    </location>
</feature>